<dbReference type="AlphaFoldDB" id="A0A5J5KZN2"/>
<dbReference type="EMBL" id="SZWF01000003">
    <property type="protein sequence ID" value="KAA9395144.1"/>
    <property type="molecule type" value="Genomic_DNA"/>
</dbReference>
<name>A0A5J5KZN2_9MICC</name>
<dbReference type="Pfam" id="PF00106">
    <property type="entry name" value="adh_short"/>
    <property type="match status" value="1"/>
</dbReference>
<gene>
    <name evidence="5" type="ORF">FCK90_03920</name>
</gene>
<dbReference type="Gene3D" id="3.40.50.720">
    <property type="entry name" value="NAD(P)-binding Rossmann-like Domain"/>
    <property type="match status" value="1"/>
</dbReference>
<accession>A0A5J5KZN2</accession>
<organism evidence="5 6">
    <name type="scientific">Kocuria coralli</name>
    <dbReference type="NCBI Taxonomy" id="1461025"/>
    <lineage>
        <taxon>Bacteria</taxon>
        <taxon>Bacillati</taxon>
        <taxon>Actinomycetota</taxon>
        <taxon>Actinomycetes</taxon>
        <taxon>Micrococcales</taxon>
        <taxon>Micrococcaceae</taxon>
        <taxon>Kocuria</taxon>
    </lineage>
</organism>
<proteinExistence type="inferred from homology"/>
<evidence type="ECO:0000259" key="4">
    <source>
        <dbReference type="SMART" id="SM00822"/>
    </source>
</evidence>
<comment type="caution">
    <text evidence="5">The sequence shown here is derived from an EMBL/GenBank/DDBJ whole genome shotgun (WGS) entry which is preliminary data.</text>
</comment>
<sequence length="319" mass="34281">MTGASRGIGRIAARQMLSARPETHLVLLSRNDPRDLVSELQAHGGSVSVVHADLSSLQSVADATDAVIDLVQSDGLPPIRGLVCNAGVQHTSALTETVDGFESTFAVNVLAGHVLVRRLHDHLHPQARVVVTVSDTHFRGFRHNLGMVPGPRWQPVEMLAKVGAFPDPSSTKAGRTAYSTSKLAAIYLVHEYARRLSVDRTFVGYNPGFVPGTDLARDADPISRFAMRWIMPALTLTPLATSPGKAGRFLADAALGAVAAPNGAYIDRHKVARSSPESYDPGREQDTWEAVEALTAGFLSSATDNEGNTDAHHRHHRSQ</sequence>
<dbReference type="InterPro" id="IPR057326">
    <property type="entry name" value="KR_dom"/>
</dbReference>
<feature type="region of interest" description="Disordered" evidence="3">
    <location>
        <begin position="300"/>
        <end position="319"/>
    </location>
</feature>
<protein>
    <submittedName>
        <fullName evidence="5">SDR family NAD(P)-dependent oxidoreductase</fullName>
    </submittedName>
</protein>
<keyword evidence="6" id="KW-1185">Reference proteome</keyword>
<dbReference type="SMART" id="SM00822">
    <property type="entry name" value="PKS_KR"/>
    <property type="match status" value="1"/>
</dbReference>
<dbReference type="OrthoDB" id="3237043at2"/>
<dbReference type="PANTHER" id="PTHR24320:SF152">
    <property type="entry name" value="SHORT-CHAIN DEHYDROGENASE_REDUCTASE FAMILY PROTEIN"/>
    <property type="match status" value="1"/>
</dbReference>
<evidence type="ECO:0000313" key="5">
    <source>
        <dbReference type="EMBL" id="KAA9395144.1"/>
    </source>
</evidence>
<evidence type="ECO:0000256" key="3">
    <source>
        <dbReference type="SAM" id="MobiDB-lite"/>
    </source>
</evidence>
<dbReference type="GO" id="GO:0016491">
    <property type="term" value="F:oxidoreductase activity"/>
    <property type="evidence" value="ECO:0007669"/>
    <property type="project" value="UniProtKB-KW"/>
</dbReference>
<dbReference type="InterPro" id="IPR036291">
    <property type="entry name" value="NAD(P)-bd_dom_sf"/>
</dbReference>
<dbReference type="PANTHER" id="PTHR24320">
    <property type="entry name" value="RETINOL DEHYDROGENASE"/>
    <property type="match status" value="1"/>
</dbReference>
<evidence type="ECO:0000256" key="2">
    <source>
        <dbReference type="ARBA" id="ARBA00023002"/>
    </source>
</evidence>
<evidence type="ECO:0000313" key="6">
    <source>
        <dbReference type="Proteomes" id="UP000325957"/>
    </source>
</evidence>
<dbReference type="InterPro" id="IPR002347">
    <property type="entry name" value="SDR_fam"/>
</dbReference>
<dbReference type="Proteomes" id="UP000325957">
    <property type="component" value="Unassembled WGS sequence"/>
</dbReference>
<reference evidence="5 6" key="1">
    <citation type="submission" date="2019-05" db="EMBL/GenBank/DDBJ databases">
        <title>Kocuria coralli sp. nov., a novel actinobacterium isolated from coral reef seawater.</title>
        <authorList>
            <person name="Li J."/>
        </authorList>
    </citation>
    <scope>NUCLEOTIDE SEQUENCE [LARGE SCALE GENOMIC DNA]</scope>
    <source>
        <strain evidence="5 6">SCSIO 13007</strain>
    </source>
</reference>
<keyword evidence="2" id="KW-0560">Oxidoreductase</keyword>
<comment type="similarity">
    <text evidence="1">Belongs to the short-chain dehydrogenases/reductases (SDR) family.</text>
</comment>
<dbReference type="SUPFAM" id="SSF51735">
    <property type="entry name" value="NAD(P)-binding Rossmann-fold domains"/>
    <property type="match status" value="1"/>
</dbReference>
<feature type="domain" description="Ketoreductase" evidence="4">
    <location>
        <begin position="2"/>
        <end position="213"/>
    </location>
</feature>
<evidence type="ECO:0000256" key="1">
    <source>
        <dbReference type="ARBA" id="ARBA00006484"/>
    </source>
</evidence>